<reference evidence="3 4" key="1">
    <citation type="journal article" date="2005" name="Nature">
        <title>The genome of the social amoeba Dictyostelium discoideum.</title>
        <authorList>
            <consortium name="The Dictyostelium discoideum Sequencing Consortium"/>
            <person name="Eichinger L."/>
            <person name="Pachebat J.A."/>
            <person name="Glockner G."/>
            <person name="Rajandream M.A."/>
            <person name="Sucgang R."/>
            <person name="Berriman M."/>
            <person name="Song J."/>
            <person name="Olsen R."/>
            <person name="Szafranski K."/>
            <person name="Xu Q."/>
            <person name="Tunggal B."/>
            <person name="Kummerfeld S."/>
            <person name="Madera M."/>
            <person name="Konfortov B.A."/>
            <person name="Rivero F."/>
            <person name="Bankier A.T."/>
            <person name="Lehmann R."/>
            <person name="Hamlin N."/>
            <person name="Davies R."/>
            <person name="Gaudet P."/>
            <person name="Fey P."/>
            <person name="Pilcher K."/>
            <person name="Chen G."/>
            <person name="Saunders D."/>
            <person name="Sodergren E."/>
            <person name="Davis P."/>
            <person name="Kerhornou A."/>
            <person name="Nie X."/>
            <person name="Hall N."/>
            <person name="Anjard C."/>
            <person name="Hemphill L."/>
            <person name="Bason N."/>
            <person name="Farbrother P."/>
            <person name="Desany B."/>
            <person name="Just E."/>
            <person name="Morio T."/>
            <person name="Rost R."/>
            <person name="Churcher C."/>
            <person name="Cooper J."/>
            <person name="Haydock S."/>
            <person name="van Driessche N."/>
            <person name="Cronin A."/>
            <person name="Goodhead I."/>
            <person name="Muzny D."/>
            <person name="Mourier T."/>
            <person name="Pain A."/>
            <person name="Lu M."/>
            <person name="Harper D."/>
            <person name="Lindsay R."/>
            <person name="Hauser H."/>
            <person name="James K."/>
            <person name="Quiles M."/>
            <person name="Madan Babu M."/>
            <person name="Saito T."/>
            <person name="Buchrieser C."/>
            <person name="Wardroper A."/>
            <person name="Felder M."/>
            <person name="Thangavelu M."/>
            <person name="Johnson D."/>
            <person name="Knights A."/>
            <person name="Loulseged H."/>
            <person name="Mungall K."/>
            <person name="Oliver K."/>
            <person name="Price C."/>
            <person name="Quail M.A."/>
            <person name="Urushihara H."/>
            <person name="Hernandez J."/>
            <person name="Rabbinowitsch E."/>
            <person name="Steffen D."/>
            <person name="Sanders M."/>
            <person name="Ma J."/>
            <person name="Kohara Y."/>
            <person name="Sharp S."/>
            <person name="Simmonds M."/>
            <person name="Spiegler S."/>
            <person name="Tivey A."/>
            <person name="Sugano S."/>
            <person name="White B."/>
            <person name="Walker D."/>
            <person name="Woodward J."/>
            <person name="Winckler T."/>
            <person name="Tanaka Y."/>
            <person name="Shaulsky G."/>
            <person name="Schleicher M."/>
            <person name="Weinstock G."/>
            <person name="Rosenthal A."/>
            <person name="Cox E.C."/>
            <person name="Chisholm R.L."/>
            <person name="Gibbs R."/>
            <person name="Loomis W.F."/>
            <person name="Platzer M."/>
            <person name="Kay R.R."/>
            <person name="Williams J."/>
            <person name="Dear P.H."/>
            <person name="Noegel A.A."/>
            <person name="Barrell B."/>
            <person name="Kuspa A."/>
        </authorList>
    </citation>
    <scope>NUCLEOTIDE SEQUENCE [LARGE SCALE GENOMIC DNA]</scope>
    <source>
        <strain evidence="3 4">AX4</strain>
    </source>
</reference>
<keyword evidence="4" id="KW-1185">Reference proteome</keyword>
<evidence type="ECO:0000313" key="3">
    <source>
        <dbReference type="EMBL" id="EAL71496.1"/>
    </source>
</evidence>
<dbReference type="VEuPathDB" id="AmoebaDB:DDB_G0271944"/>
<dbReference type="OMA" id="YWIGGHV"/>
<dbReference type="Proteomes" id="UP000002195">
    <property type="component" value="Unassembled WGS sequence"/>
</dbReference>
<dbReference type="SMR" id="Q55AD7"/>
<proteinExistence type="predicted"/>
<dbReference type="InParanoid" id="Q55AD7"/>
<dbReference type="InterPro" id="IPR016024">
    <property type="entry name" value="ARM-type_fold"/>
</dbReference>
<dbReference type="PaxDb" id="44689-DDB0216942"/>
<keyword evidence="2" id="KW-0812">Transmembrane</keyword>
<evidence type="ECO:0000256" key="2">
    <source>
        <dbReference type="SAM" id="Phobius"/>
    </source>
</evidence>
<dbReference type="eggNOG" id="ENOG502S3MU">
    <property type="taxonomic scope" value="Eukaryota"/>
</dbReference>
<sequence length="505" mass="58017">MISLNNCRNLIRGFNNSNNCNNLCKILNNKIKKSQPSFSQVGNLRFYSKNEKPINPTKNKNVESNDDISKFDFKKTEELVKSSNNKNQQQNEQQQQQQQQNQYQYNGNQDYKDDKPLKSSFKDKLFRNGASFIVWGFFSFGIAVYLASHDDTEFIIKNIDSTMKKLKTLTDYELLKSKLAELSELSSKNTTLKKLLSNPEYITQLLDIILEYSDLEINNKSAKIIENASEFINDYSIIPKLLEVAELKYIPSYVKKTLGSAISKIALKGDDEARLKLASNGAIEFLDSMMSIKDFKCQLFKSALLAISSTLENIPTTITSQNEKRKELVTKYAAEERLVKGNVLELKKRELIQSGYHLYLHTSAGGFVWGCIESIRNKLPLRAILLNGCKNSIITAALPIIFVGLMTTYTNETIKKLDTTKEKFEFYFAGFYSLFPWYYILPIVEKFSPYWIGGHVLGFMSFFSYLAYSEYDIFKSDTILIEKDRLALPREVLIENLKKNENKSK</sequence>
<feature type="region of interest" description="Disordered" evidence="1">
    <location>
        <begin position="80"/>
        <end position="112"/>
    </location>
</feature>
<dbReference type="FunCoup" id="Q55AD7">
    <property type="interactions" value="744"/>
</dbReference>
<feature type="transmembrane region" description="Helical" evidence="2">
    <location>
        <begin position="450"/>
        <end position="468"/>
    </location>
</feature>
<dbReference type="AlphaFoldDB" id="Q55AD7"/>
<accession>Q55AD7</accession>
<evidence type="ECO:0000256" key="1">
    <source>
        <dbReference type="SAM" id="MobiDB-lite"/>
    </source>
</evidence>
<dbReference type="dictyBase" id="DDB_G0271944"/>
<dbReference type="HOGENOM" id="CLU_540175_0_0_1"/>
<feature type="compositionally biased region" description="Low complexity" evidence="1">
    <location>
        <begin position="84"/>
        <end position="109"/>
    </location>
</feature>
<dbReference type="EMBL" id="AAFI02000007">
    <property type="protein sequence ID" value="EAL71496.1"/>
    <property type="molecule type" value="Genomic_DNA"/>
</dbReference>
<feature type="transmembrane region" description="Helical" evidence="2">
    <location>
        <begin position="125"/>
        <end position="147"/>
    </location>
</feature>
<feature type="transmembrane region" description="Helical" evidence="2">
    <location>
        <begin position="424"/>
        <end position="444"/>
    </location>
</feature>
<dbReference type="SUPFAM" id="SSF48371">
    <property type="entry name" value="ARM repeat"/>
    <property type="match status" value="1"/>
</dbReference>
<feature type="transmembrane region" description="Helical" evidence="2">
    <location>
        <begin position="393"/>
        <end position="412"/>
    </location>
</feature>
<comment type="caution">
    <text evidence="3">The sequence shown here is derived from an EMBL/GenBank/DDBJ whole genome shotgun (WGS) entry which is preliminary data.</text>
</comment>
<protein>
    <submittedName>
        <fullName evidence="3">Uncharacterized protein</fullName>
    </submittedName>
</protein>
<dbReference type="GeneID" id="8618201"/>
<dbReference type="KEGG" id="ddi:DDB_G0271944"/>
<name>Q55AD7_DICDI</name>
<dbReference type="RefSeq" id="XP_645419.1">
    <property type="nucleotide sequence ID" value="XM_640327.1"/>
</dbReference>
<dbReference type="Gene3D" id="1.25.10.10">
    <property type="entry name" value="Leucine-rich Repeat Variant"/>
    <property type="match status" value="1"/>
</dbReference>
<keyword evidence="2" id="KW-0472">Membrane</keyword>
<dbReference type="InterPro" id="IPR011989">
    <property type="entry name" value="ARM-like"/>
</dbReference>
<organism evidence="3 4">
    <name type="scientific">Dictyostelium discoideum</name>
    <name type="common">Social amoeba</name>
    <dbReference type="NCBI Taxonomy" id="44689"/>
    <lineage>
        <taxon>Eukaryota</taxon>
        <taxon>Amoebozoa</taxon>
        <taxon>Evosea</taxon>
        <taxon>Eumycetozoa</taxon>
        <taxon>Dictyostelia</taxon>
        <taxon>Dictyosteliales</taxon>
        <taxon>Dictyosteliaceae</taxon>
        <taxon>Dictyostelium</taxon>
    </lineage>
</organism>
<evidence type="ECO:0000313" key="4">
    <source>
        <dbReference type="Proteomes" id="UP000002195"/>
    </source>
</evidence>
<keyword evidence="2" id="KW-1133">Transmembrane helix</keyword>
<gene>
    <name evidence="3" type="ORF">DDB_G0271944</name>
</gene>